<dbReference type="EMBL" id="JAEDAK010000005">
    <property type="protein sequence ID" value="MBH9576999.1"/>
    <property type="molecule type" value="Genomic_DNA"/>
</dbReference>
<organism evidence="2 3">
    <name type="scientific">Inhella proteolytica</name>
    <dbReference type="NCBI Taxonomy" id="2795029"/>
    <lineage>
        <taxon>Bacteria</taxon>
        <taxon>Pseudomonadati</taxon>
        <taxon>Pseudomonadota</taxon>
        <taxon>Betaproteobacteria</taxon>
        <taxon>Burkholderiales</taxon>
        <taxon>Sphaerotilaceae</taxon>
        <taxon>Inhella</taxon>
    </lineage>
</organism>
<dbReference type="InterPro" id="IPR029058">
    <property type="entry name" value="AB_hydrolase_fold"/>
</dbReference>
<dbReference type="RefSeq" id="WP_198110718.1">
    <property type="nucleotide sequence ID" value="NZ_JAEDAK010000005.1"/>
</dbReference>
<keyword evidence="3" id="KW-1185">Reference proteome</keyword>
<dbReference type="Gene3D" id="3.40.50.1820">
    <property type="entry name" value="alpha/beta hydrolase"/>
    <property type="match status" value="1"/>
</dbReference>
<evidence type="ECO:0000313" key="2">
    <source>
        <dbReference type="EMBL" id="MBH9576999.1"/>
    </source>
</evidence>
<accession>A0A931J037</accession>
<protein>
    <submittedName>
        <fullName evidence="2">Alpha/beta hydrolase</fullName>
    </submittedName>
</protein>
<dbReference type="Pfam" id="PF07819">
    <property type="entry name" value="PGAP1"/>
    <property type="match status" value="1"/>
</dbReference>
<reference evidence="2" key="1">
    <citation type="submission" date="2020-12" db="EMBL/GenBank/DDBJ databases">
        <title>The genome sequence of Inhella sp. 1Y17.</title>
        <authorList>
            <person name="Liu Y."/>
        </authorList>
    </citation>
    <scope>NUCLEOTIDE SEQUENCE</scope>
    <source>
        <strain evidence="2">1Y17</strain>
    </source>
</reference>
<feature type="domain" description="GPI inositol-deacylase PGAP1-like alpha/beta" evidence="1">
    <location>
        <begin position="205"/>
        <end position="261"/>
    </location>
</feature>
<dbReference type="GO" id="GO:0016788">
    <property type="term" value="F:hydrolase activity, acting on ester bonds"/>
    <property type="evidence" value="ECO:0007669"/>
    <property type="project" value="InterPro"/>
</dbReference>
<dbReference type="PANTHER" id="PTHR37946">
    <property type="entry name" value="SLL1969 PROTEIN"/>
    <property type="match status" value="1"/>
</dbReference>
<comment type="caution">
    <text evidence="2">The sequence shown here is derived from an EMBL/GenBank/DDBJ whole genome shotgun (WGS) entry which is preliminary data.</text>
</comment>
<name>A0A931J037_9BURK</name>
<keyword evidence="2" id="KW-0378">Hydrolase</keyword>
<dbReference type="AlphaFoldDB" id="A0A931J037"/>
<evidence type="ECO:0000313" key="3">
    <source>
        <dbReference type="Proteomes" id="UP000613266"/>
    </source>
</evidence>
<evidence type="ECO:0000259" key="1">
    <source>
        <dbReference type="Pfam" id="PF07819"/>
    </source>
</evidence>
<dbReference type="Proteomes" id="UP000613266">
    <property type="component" value="Unassembled WGS sequence"/>
</dbReference>
<gene>
    <name evidence="2" type="ORF">I7X39_08785</name>
</gene>
<proteinExistence type="predicted"/>
<dbReference type="PANTHER" id="PTHR37946:SF1">
    <property type="entry name" value="SLL1969 PROTEIN"/>
    <property type="match status" value="1"/>
</dbReference>
<sequence>MARAPKPLPLHAQDLPGLTRLLTEATLGVTDIVEAMHARIASAPLLPAGASGRTAGLTRQVYGAVRGVTRGVGQGLDLLLARLPVALGPELQPPREAWLAALNGVLGDHLQRSANPLAIPMRLRAGGQKQRGLPDELPLQAGTGLLLLVHGLCMNDLQWQQGEQDHGAQLAQALGLQPLYLHYNTGLPIAANARELAGLLAQLHARAPQQRLVLLGHSMGGLLLRSALYQAQGAAWTRAVSHLLCLGSPHLGAPLERAGRGVDLLLGAAPYAAPLARLGKVRSAGITDLRHGRLLDSGPVERAPRATVPLPPGVACHALAGTLGARAAAKTRLLGDGLVPLNSALGLHRNPALCLNFPAAHQHVFEGLGHIELLGSTAVGQRLVEILQSSATSR</sequence>
<dbReference type="SUPFAM" id="SSF53474">
    <property type="entry name" value="alpha/beta-Hydrolases"/>
    <property type="match status" value="1"/>
</dbReference>
<dbReference type="InterPro" id="IPR012908">
    <property type="entry name" value="PGAP1-ab_dom-like"/>
</dbReference>